<name>A0AA35SLG0_GEOBA</name>
<dbReference type="GO" id="GO:0020037">
    <property type="term" value="F:heme binding"/>
    <property type="evidence" value="ECO:0007669"/>
    <property type="project" value="InterPro"/>
</dbReference>
<keyword evidence="3 7" id="KW-0479">Metal-binding</keyword>
<gene>
    <name evidence="8" type="ORF">GBAR_LOCUS17763</name>
</gene>
<evidence type="ECO:0000256" key="2">
    <source>
        <dbReference type="ARBA" id="ARBA00022617"/>
    </source>
</evidence>
<evidence type="ECO:0000256" key="3">
    <source>
        <dbReference type="ARBA" id="ARBA00022723"/>
    </source>
</evidence>
<evidence type="ECO:0000256" key="4">
    <source>
        <dbReference type="ARBA" id="ARBA00023002"/>
    </source>
</evidence>
<keyword evidence="4 7" id="KW-0560">Oxidoreductase</keyword>
<dbReference type="PANTHER" id="PTHR46696">
    <property type="entry name" value="P450, PUTATIVE (EUROFUNG)-RELATED"/>
    <property type="match status" value="1"/>
</dbReference>
<dbReference type="GO" id="GO:0016705">
    <property type="term" value="F:oxidoreductase activity, acting on paired donors, with incorporation or reduction of molecular oxygen"/>
    <property type="evidence" value="ECO:0007669"/>
    <property type="project" value="InterPro"/>
</dbReference>
<keyword evidence="9" id="KW-1185">Reference proteome</keyword>
<evidence type="ECO:0000313" key="9">
    <source>
        <dbReference type="Proteomes" id="UP001174909"/>
    </source>
</evidence>
<reference evidence="8" key="1">
    <citation type="submission" date="2023-03" db="EMBL/GenBank/DDBJ databases">
        <authorList>
            <person name="Steffen K."/>
            <person name="Cardenas P."/>
        </authorList>
    </citation>
    <scope>NUCLEOTIDE SEQUENCE</scope>
</reference>
<keyword evidence="5 7" id="KW-0408">Iron</keyword>
<sequence>YEWLRREHPVYHNAELDFWVLSRYADVEWAARRPEIFSSAQGIGPDRQEGVSMITKDPPEHTRLRKLVSKAFTPRMVSQLEPRIRAITDELLDAVIGKGAFDLVQDLAYPLPVIVIAEMLGVDPERRDDFKRWSDDVIHIVAAGQNETRMAQYMESWEAFKAYSVEMIEARRRAPRDDLVSALVQAQEERDALTLSELLNACLLLLVAGNETTTNLIGNGALALFTNAEEGLKVRQQPEFIPGMIEEVLRYDSPIQGTFRTTTEAVDVRGVTIPADSKVLLLWASANRDPEVFPDPDRFDIERPIDRHLAFGIGIHFCLGAPLARLEARVATETILHRMHRVEPEPSGMIERVDNPFFRGLKHYPLVFEPMR</sequence>
<dbReference type="Proteomes" id="UP001174909">
    <property type="component" value="Unassembled WGS sequence"/>
</dbReference>
<dbReference type="Gene3D" id="1.10.630.10">
    <property type="entry name" value="Cytochrome P450"/>
    <property type="match status" value="1"/>
</dbReference>
<keyword evidence="6 7" id="KW-0503">Monooxygenase</keyword>
<dbReference type="SUPFAM" id="SSF48264">
    <property type="entry name" value="Cytochrome P450"/>
    <property type="match status" value="1"/>
</dbReference>
<evidence type="ECO:0000313" key="8">
    <source>
        <dbReference type="EMBL" id="CAI8031278.1"/>
    </source>
</evidence>
<comment type="caution">
    <text evidence="8">The sequence shown here is derived from an EMBL/GenBank/DDBJ whole genome shotgun (WGS) entry which is preliminary data.</text>
</comment>
<feature type="non-terminal residue" evidence="8">
    <location>
        <position position="1"/>
    </location>
</feature>
<keyword evidence="2 7" id="KW-0349">Heme</keyword>
<proteinExistence type="inferred from homology"/>
<dbReference type="Pfam" id="PF00067">
    <property type="entry name" value="p450"/>
    <property type="match status" value="1"/>
</dbReference>
<dbReference type="InterPro" id="IPR017972">
    <property type="entry name" value="Cyt_P450_CS"/>
</dbReference>
<dbReference type="EMBL" id="CASHTH010002528">
    <property type="protein sequence ID" value="CAI8031278.1"/>
    <property type="molecule type" value="Genomic_DNA"/>
</dbReference>
<accession>A0AA35SLG0</accession>
<protein>
    <submittedName>
        <fullName evidence="8">Cytochrome P450 109</fullName>
    </submittedName>
</protein>
<dbReference type="GO" id="GO:0005506">
    <property type="term" value="F:iron ion binding"/>
    <property type="evidence" value="ECO:0007669"/>
    <property type="project" value="InterPro"/>
</dbReference>
<evidence type="ECO:0000256" key="1">
    <source>
        <dbReference type="ARBA" id="ARBA00010617"/>
    </source>
</evidence>
<evidence type="ECO:0000256" key="5">
    <source>
        <dbReference type="ARBA" id="ARBA00023004"/>
    </source>
</evidence>
<dbReference type="InterPro" id="IPR036396">
    <property type="entry name" value="Cyt_P450_sf"/>
</dbReference>
<dbReference type="AlphaFoldDB" id="A0AA35SLG0"/>
<evidence type="ECO:0000256" key="7">
    <source>
        <dbReference type="RuleBase" id="RU000461"/>
    </source>
</evidence>
<organism evidence="8 9">
    <name type="scientific">Geodia barretti</name>
    <name type="common">Barrett's horny sponge</name>
    <dbReference type="NCBI Taxonomy" id="519541"/>
    <lineage>
        <taxon>Eukaryota</taxon>
        <taxon>Metazoa</taxon>
        <taxon>Porifera</taxon>
        <taxon>Demospongiae</taxon>
        <taxon>Heteroscleromorpha</taxon>
        <taxon>Tetractinellida</taxon>
        <taxon>Astrophorina</taxon>
        <taxon>Geodiidae</taxon>
        <taxon>Geodia</taxon>
    </lineage>
</organism>
<dbReference type="InterPro" id="IPR002397">
    <property type="entry name" value="Cyt_P450_B"/>
</dbReference>
<evidence type="ECO:0000256" key="6">
    <source>
        <dbReference type="ARBA" id="ARBA00023033"/>
    </source>
</evidence>
<dbReference type="PRINTS" id="PR00385">
    <property type="entry name" value="P450"/>
</dbReference>
<dbReference type="PROSITE" id="PS00086">
    <property type="entry name" value="CYTOCHROME_P450"/>
    <property type="match status" value="1"/>
</dbReference>
<dbReference type="PANTHER" id="PTHR46696:SF1">
    <property type="entry name" value="CYTOCHROME P450 YJIB-RELATED"/>
    <property type="match status" value="1"/>
</dbReference>
<dbReference type="InterPro" id="IPR001128">
    <property type="entry name" value="Cyt_P450"/>
</dbReference>
<dbReference type="FunFam" id="1.10.630.10:FF:000018">
    <property type="entry name" value="Cytochrome P450 monooxygenase"/>
    <property type="match status" value="1"/>
</dbReference>
<dbReference type="GO" id="GO:0004497">
    <property type="term" value="F:monooxygenase activity"/>
    <property type="evidence" value="ECO:0007669"/>
    <property type="project" value="UniProtKB-KW"/>
</dbReference>
<dbReference type="PRINTS" id="PR00359">
    <property type="entry name" value="BP450"/>
</dbReference>
<comment type="similarity">
    <text evidence="1 7">Belongs to the cytochrome P450 family.</text>
</comment>